<evidence type="ECO:0000313" key="3">
    <source>
        <dbReference type="EMBL" id="XDJ64344.1"/>
    </source>
</evidence>
<feature type="region of interest" description="Disordered" evidence="1">
    <location>
        <begin position="1"/>
        <end position="56"/>
    </location>
</feature>
<dbReference type="RefSeq" id="WP_368641660.1">
    <property type="nucleotide sequence ID" value="NZ_CP158259.1"/>
</dbReference>
<dbReference type="EMBL" id="CP158268">
    <property type="protein sequence ID" value="XDJ84999.1"/>
    <property type="molecule type" value="Genomic_DNA"/>
</dbReference>
<dbReference type="AlphaFoldDB" id="A0AB39E480"/>
<evidence type="ECO:0000313" key="4">
    <source>
        <dbReference type="EMBL" id="XDJ67467.1"/>
    </source>
</evidence>
<protein>
    <submittedName>
        <fullName evidence="2">Uncharacterized protein</fullName>
    </submittedName>
</protein>
<sequence>MKHERHAQDRLRADELRRQDLEQSKQNDLQSARGHHHDPAFYDRLDLTGPALESDPPEERFLISIYGERWTPEDREAGQFSEGTAEIERETVDANELQRIGQDYGLDLPSASDPRHTPYLWFSSSAPREDQEYFEQGVHKYYSLHIHEVNGHRPEPADIQRIADLIGVRFDHPMQLEPPAHEQEGPDLCL</sequence>
<feature type="compositionally biased region" description="Basic and acidic residues" evidence="1">
    <location>
        <begin position="1"/>
        <end position="25"/>
    </location>
</feature>
<evidence type="ECO:0000313" key="2">
    <source>
        <dbReference type="EMBL" id="XDJ61041.1"/>
    </source>
</evidence>
<evidence type="ECO:0000256" key="1">
    <source>
        <dbReference type="SAM" id="MobiDB-lite"/>
    </source>
</evidence>
<dbReference type="EMBL" id="CP158260">
    <property type="protein sequence ID" value="XDJ64344.1"/>
    <property type="molecule type" value="Genomic_DNA"/>
</dbReference>
<name>A0AB39E480_9BURK</name>
<dbReference type="EMBL" id="CP158261">
    <property type="protein sequence ID" value="XDJ67467.1"/>
    <property type="molecule type" value="Genomic_DNA"/>
</dbReference>
<evidence type="ECO:0000313" key="5">
    <source>
        <dbReference type="EMBL" id="XDJ84999.1"/>
    </source>
</evidence>
<gene>
    <name evidence="4" type="ORF">ABRY91_05415</name>
    <name evidence="2" type="ORF">ABRY92_13955</name>
    <name evidence="3" type="ORF">ABRZ03_03045</name>
    <name evidence="5" type="ORF">ABRZ08_12485</name>
</gene>
<proteinExistence type="predicted"/>
<reference evidence="2" key="1">
    <citation type="submission" date="2024-05" db="EMBL/GenBank/DDBJ databases">
        <authorList>
            <person name="Luo Y.-C."/>
            <person name="Nicholds J."/>
            <person name="Mortimer T."/>
            <person name="Maboni G."/>
        </authorList>
    </citation>
    <scope>NUCLEOTIDE SEQUENCE</scope>
    <source>
        <strain evidence="5">140124</strain>
        <strain evidence="4">145849</strain>
        <strain evidence="3">145850</strain>
        <strain evidence="2">145852</strain>
    </source>
</reference>
<dbReference type="EMBL" id="CP158259">
    <property type="protein sequence ID" value="XDJ61041.1"/>
    <property type="molecule type" value="Genomic_DNA"/>
</dbReference>
<accession>A0AB39E480</accession>
<organism evidence="2">
    <name type="scientific">Castellaniella ginsengisoli</name>
    <dbReference type="NCBI Taxonomy" id="546114"/>
    <lineage>
        <taxon>Bacteria</taxon>
        <taxon>Pseudomonadati</taxon>
        <taxon>Pseudomonadota</taxon>
        <taxon>Betaproteobacteria</taxon>
        <taxon>Burkholderiales</taxon>
        <taxon>Alcaligenaceae</taxon>
        <taxon>Castellaniella</taxon>
    </lineage>
</organism>
<feature type="compositionally biased region" description="Basic and acidic residues" evidence="1">
    <location>
        <begin position="37"/>
        <end position="46"/>
    </location>
</feature>